<dbReference type="InterPro" id="IPR027417">
    <property type="entry name" value="P-loop_NTPase"/>
</dbReference>
<dbReference type="VEuPathDB" id="GiardiaDB:SS50377_22263"/>
<dbReference type="InterPro" id="IPR036420">
    <property type="entry name" value="BRCT_dom_sf"/>
</dbReference>
<dbReference type="Gene3D" id="1.10.8.60">
    <property type="match status" value="1"/>
</dbReference>
<dbReference type="GO" id="GO:0005634">
    <property type="term" value="C:nucleus"/>
    <property type="evidence" value="ECO:0007669"/>
    <property type="project" value="TreeGrafter"/>
</dbReference>
<organism evidence="3">
    <name type="scientific">Spironucleus salmonicida</name>
    <dbReference type="NCBI Taxonomy" id="348837"/>
    <lineage>
        <taxon>Eukaryota</taxon>
        <taxon>Metamonada</taxon>
        <taxon>Diplomonadida</taxon>
        <taxon>Hexamitidae</taxon>
        <taxon>Hexamitinae</taxon>
        <taxon>Spironucleus</taxon>
    </lineage>
</organism>
<evidence type="ECO:0000313" key="5">
    <source>
        <dbReference type="Proteomes" id="UP000018208"/>
    </source>
</evidence>
<keyword evidence="1" id="KW-0235">DNA replication</keyword>
<dbReference type="SUPFAM" id="SSF52113">
    <property type="entry name" value="BRCT domain"/>
    <property type="match status" value="1"/>
</dbReference>
<dbReference type="PANTHER" id="PTHR23389:SF6">
    <property type="entry name" value="REPLICATION FACTOR C SUBUNIT 1"/>
    <property type="match status" value="1"/>
</dbReference>
<dbReference type="InterPro" id="IPR001357">
    <property type="entry name" value="BRCT_dom"/>
</dbReference>
<dbReference type="CDD" id="cd00009">
    <property type="entry name" value="AAA"/>
    <property type="match status" value="1"/>
</dbReference>
<dbReference type="SUPFAM" id="SSF52540">
    <property type="entry name" value="P-loop containing nucleoside triphosphate hydrolases"/>
    <property type="match status" value="1"/>
</dbReference>
<dbReference type="GO" id="GO:0006260">
    <property type="term" value="P:DNA replication"/>
    <property type="evidence" value="ECO:0007669"/>
    <property type="project" value="UniProtKB-KW"/>
</dbReference>
<reference evidence="3 4" key="1">
    <citation type="journal article" date="2014" name="PLoS Genet.">
        <title>The Genome of Spironucleus salmonicida Highlights a Fish Pathogen Adapted to Fluctuating Environments.</title>
        <authorList>
            <person name="Xu F."/>
            <person name="Jerlstrom-Hultqvist J."/>
            <person name="Einarsson E."/>
            <person name="Astvaldsson A."/>
            <person name="Svard S.G."/>
            <person name="Andersson J.O."/>
        </authorList>
    </citation>
    <scope>NUCLEOTIDE SEQUENCE</scope>
    <source>
        <strain evidence="4">ATCC 50377</strain>
    </source>
</reference>
<keyword evidence="5" id="KW-1185">Reference proteome</keyword>
<dbReference type="Gene3D" id="3.40.50.10190">
    <property type="entry name" value="BRCT domain"/>
    <property type="match status" value="1"/>
</dbReference>
<dbReference type="PROSITE" id="PS50172">
    <property type="entry name" value="BRCT"/>
    <property type="match status" value="1"/>
</dbReference>
<dbReference type="Gene3D" id="3.40.50.300">
    <property type="entry name" value="P-loop containing nucleotide triphosphate hydrolases"/>
    <property type="match status" value="1"/>
</dbReference>
<feature type="domain" description="BRCT" evidence="2">
    <location>
        <begin position="21"/>
        <end position="100"/>
    </location>
</feature>
<protein>
    <submittedName>
        <fullName evidence="3">Replication factor C, subunit 1</fullName>
    </submittedName>
</protein>
<dbReference type="Proteomes" id="UP000018208">
    <property type="component" value="Unassembled WGS sequence"/>
</dbReference>
<dbReference type="AlphaFoldDB" id="V6LDC6"/>
<dbReference type="GO" id="GO:0003677">
    <property type="term" value="F:DNA binding"/>
    <property type="evidence" value="ECO:0007669"/>
    <property type="project" value="TreeGrafter"/>
</dbReference>
<evidence type="ECO:0000313" key="4">
    <source>
        <dbReference type="EMBL" id="KAH0574648.1"/>
    </source>
</evidence>
<reference evidence="4" key="2">
    <citation type="submission" date="2020-12" db="EMBL/GenBank/DDBJ databases">
        <title>New Spironucleus salmonicida genome in near-complete chromosomes.</title>
        <authorList>
            <person name="Xu F."/>
            <person name="Kurt Z."/>
            <person name="Jimenez-Gonzalez A."/>
            <person name="Astvaldsson A."/>
            <person name="Andersson J.O."/>
            <person name="Svard S.G."/>
        </authorList>
    </citation>
    <scope>NUCLEOTIDE SEQUENCE</scope>
    <source>
        <strain evidence="4">ATCC 50377</strain>
    </source>
</reference>
<dbReference type="SMART" id="SM00292">
    <property type="entry name" value="BRCT"/>
    <property type="match status" value="1"/>
</dbReference>
<dbReference type="EMBL" id="AUWU02000003">
    <property type="protein sequence ID" value="KAH0574648.1"/>
    <property type="molecule type" value="Genomic_DNA"/>
</dbReference>
<dbReference type="Pfam" id="PF00533">
    <property type="entry name" value="BRCT"/>
    <property type="match status" value="1"/>
</dbReference>
<gene>
    <name evidence="3" type="ORF">SS50377_18545</name>
    <name evidence="4" type="ORF">SS50377_22263</name>
</gene>
<evidence type="ECO:0000313" key="3">
    <source>
        <dbReference type="EMBL" id="EST42243.1"/>
    </source>
</evidence>
<accession>V6LDC6</accession>
<evidence type="ECO:0000259" key="2">
    <source>
        <dbReference type="PROSITE" id="PS50172"/>
    </source>
</evidence>
<dbReference type="Pfam" id="PF03215">
    <property type="entry name" value="Rad17"/>
    <property type="match status" value="1"/>
</dbReference>
<name>V6LDC6_9EUKA</name>
<dbReference type="OrthoDB" id="446168at2759"/>
<dbReference type="PANTHER" id="PTHR23389">
    <property type="entry name" value="CHROMOSOME TRANSMISSION FIDELITY FACTOR 18"/>
    <property type="match status" value="1"/>
</dbReference>
<dbReference type="EMBL" id="KI546166">
    <property type="protein sequence ID" value="EST42243.1"/>
    <property type="molecule type" value="Genomic_DNA"/>
</dbReference>
<sequence length="570" mass="65006">MWRNKQTNATIADNSLLRPRGVPHCLQGLTIVRTGELKALTDKQFITYVQTNGGKATSAVSGKTSYLVLGQDPGEVKKRTARDKNVSMITEDQFFQLVRNLSYQLSKQVCQEVDYEQSLIQNYKQITCENIIKQEQCLTDEVLIRDPTLWTIKYQPKCFEDIIGNNSIIAQIKHSLDSDNNLFLITGPPGTGKSSILNILSQDKRFNFVYSNSDESRTGKSIKLLVQKYSHSAVTKQRQVFIFDDAESIEAYGIPEIIKQSQLHTVLKFYLVSQDSGNQKFKTLKTYSQLFQLKRPQKQQISKLLSTIMTAEAIKGNISAIADICGENASGDIRRCLNVLQFSSAGKQILQPSDVKLQLSPQTSLLEKTDIFFNAKKSRNQSQDFYADIQSFYYREQLFYPSLVQNYQTMIDFDFEFAIFMSNQLSQIDQIVYRQFHLSDWSASRAATCLIQQAALELINQNAKSTKFVFPQFPGIISLDKASREVNLLFAKFTKFNLSGLDIDLGTNLIISQVNNNDFLNFMGDFDVFEMENMGQKSLFKDLKTGQIRQICQICSFVQKNDILKQKKLR</sequence>
<evidence type="ECO:0000256" key="1">
    <source>
        <dbReference type="ARBA" id="ARBA00022705"/>
    </source>
</evidence>
<proteinExistence type="predicted"/>